<dbReference type="GO" id="GO:0032259">
    <property type="term" value="P:methylation"/>
    <property type="evidence" value="ECO:0007669"/>
    <property type="project" value="UniProtKB-KW"/>
</dbReference>
<dbReference type="Pfam" id="PF01555">
    <property type="entry name" value="N6_N4_Mtase"/>
    <property type="match status" value="1"/>
</dbReference>
<evidence type="ECO:0000256" key="8">
    <source>
        <dbReference type="RuleBase" id="RU362026"/>
    </source>
</evidence>
<comment type="similarity">
    <text evidence="1">Belongs to the N(4)/N(6)-methyltransferase family. N(4) subfamily.</text>
</comment>
<dbReference type="SUPFAM" id="SSF53335">
    <property type="entry name" value="S-adenosyl-L-methionine-dependent methyltransferases"/>
    <property type="match status" value="1"/>
</dbReference>
<dbReference type="GO" id="GO:0008170">
    <property type="term" value="F:N-methyltransferase activity"/>
    <property type="evidence" value="ECO:0007669"/>
    <property type="project" value="InterPro"/>
</dbReference>
<gene>
    <name evidence="11" type="ORF">D9F05_09620</name>
</gene>
<organism evidence="11">
    <name type="scientific">Escherichia coli</name>
    <dbReference type="NCBI Taxonomy" id="562"/>
    <lineage>
        <taxon>Bacteria</taxon>
        <taxon>Pseudomonadati</taxon>
        <taxon>Pseudomonadota</taxon>
        <taxon>Gammaproteobacteria</taxon>
        <taxon>Enterobacterales</taxon>
        <taxon>Enterobacteriaceae</taxon>
        <taxon>Escherichia</taxon>
    </lineage>
</organism>
<dbReference type="InterPro" id="IPR017985">
    <property type="entry name" value="MeTrfase_CN4_CS"/>
</dbReference>
<protein>
    <recommendedName>
        <fullName evidence="8">Methyltransferase</fullName>
        <ecNumber evidence="8">2.1.1.-</ecNumber>
    </recommendedName>
</protein>
<feature type="domain" description="Restriction system protein Mrr-like N-terminal" evidence="10">
    <location>
        <begin position="16"/>
        <end position="89"/>
    </location>
</feature>
<evidence type="ECO:0000256" key="1">
    <source>
        <dbReference type="ARBA" id="ARBA00010203"/>
    </source>
</evidence>
<keyword evidence="5" id="KW-0680">Restriction system</keyword>
<dbReference type="InterPro" id="IPR001091">
    <property type="entry name" value="RM_Methyltransferase"/>
</dbReference>
<evidence type="ECO:0000256" key="2">
    <source>
        <dbReference type="ARBA" id="ARBA00022603"/>
    </source>
</evidence>
<sequence length="406" mass="45778">MSNALELGLVKTIYEEFGGNISNEELYERVAAKAGISSDVLNQLSEVGEAKTKHSLVKRKIRWYQQALKMMGVIERVDRGVWKVVEPTKAGLHEADPDLCLLGFSTALGVGLWGDSRTAFSDGLGEPIHLVITSPPYPLQRPRNYGNQPERAWVNWLLEMLEPIVRQLAPGGSLVINLSNDIFQPNSPARSTYVERLTLALQDDLKLYLMDRLPWINRSKAPGPTKWACVERVQLCVGWEPVLWFTNDPHRVFSDNRRVLEPHTSSHLQFLTQGNQRVTSYGDGAFQLRGDRSYARVTEGKIPKNIIERGHTCADTLQLRRHAKALGLPAHSAVFPTALPDQLIRFLTEPGQLVVDLFAGWFKVALAAERAGRRWICVEKVLEHVRVAMEAFRGSQGYYANPYFLR</sequence>
<name>A0A3L0VXG9_ECOLX</name>
<evidence type="ECO:0000256" key="5">
    <source>
        <dbReference type="ARBA" id="ARBA00022747"/>
    </source>
</evidence>
<keyword evidence="2 11" id="KW-0489">Methyltransferase</keyword>
<reference evidence="11" key="1">
    <citation type="submission" date="2018-10" db="EMBL/GenBank/DDBJ databases">
        <authorList>
            <consortium name="NARMS: The National Antimicrobial Resistance Monitoring System"/>
        </authorList>
    </citation>
    <scope>NUCLEOTIDE SEQUENCE [LARGE SCALE GENOMIC DNA]</scope>
    <source>
        <strain evidence="11">CVM N17EC0388</strain>
    </source>
</reference>
<keyword evidence="3 11" id="KW-0808">Transferase</keyword>
<dbReference type="GO" id="GO:0009307">
    <property type="term" value="P:DNA restriction-modification system"/>
    <property type="evidence" value="ECO:0007669"/>
    <property type="project" value="UniProtKB-KW"/>
</dbReference>
<dbReference type="InterPro" id="IPR025745">
    <property type="entry name" value="Mrr-like_N_dom"/>
</dbReference>
<evidence type="ECO:0000256" key="7">
    <source>
        <dbReference type="ARBA" id="ARBA00049120"/>
    </source>
</evidence>
<evidence type="ECO:0000256" key="4">
    <source>
        <dbReference type="ARBA" id="ARBA00022691"/>
    </source>
</evidence>
<evidence type="ECO:0000256" key="3">
    <source>
        <dbReference type="ARBA" id="ARBA00022679"/>
    </source>
</evidence>
<evidence type="ECO:0000256" key="6">
    <source>
        <dbReference type="ARBA" id="ARBA00023125"/>
    </source>
</evidence>
<dbReference type="InterPro" id="IPR002941">
    <property type="entry name" value="DNA_methylase_N4/N6"/>
</dbReference>
<dbReference type="AlphaFoldDB" id="A0A3L0VXG9"/>
<evidence type="ECO:0000259" key="9">
    <source>
        <dbReference type="Pfam" id="PF01555"/>
    </source>
</evidence>
<evidence type="ECO:0000313" key="11">
    <source>
        <dbReference type="EMBL" id="MHO04630.1"/>
    </source>
</evidence>
<dbReference type="Gene3D" id="3.40.50.150">
    <property type="entry name" value="Vaccinia Virus protein VP39"/>
    <property type="match status" value="1"/>
</dbReference>
<keyword evidence="4" id="KW-0949">S-adenosyl-L-methionine</keyword>
<dbReference type="PRINTS" id="PR00508">
    <property type="entry name" value="S21N4MTFRASE"/>
</dbReference>
<feature type="domain" description="DNA methylase N-4/N-6" evidence="9">
    <location>
        <begin position="128"/>
        <end position="390"/>
    </location>
</feature>
<comment type="caution">
    <text evidence="11">The sequence shown here is derived from an EMBL/GenBank/DDBJ whole genome shotgun (WGS) entry which is preliminary data.</text>
</comment>
<dbReference type="GO" id="GO:0003677">
    <property type="term" value="F:DNA binding"/>
    <property type="evidence" value="ECO:0007669"/>
    <property type="project" value="UniProtKB-KW"/>
</dbReference>
<comment type="catalytic activity">
    <reaction evidence="7">
        <text>a 2'-deoxycytidine in DNA + S-adenosyl-L-methionine = an N(4)-methyl-2'-deoxycytidine in DNA + S-adenosyl-L-homocysteine + H(+)</text>
        <dbReference type="Rhea" id="RHEA:16857"/>
        <dbReference type="Rhea" id="RHEA-COMP:11369"/>
        <dbReference type="Rhea" id="RHEA-COMP:13674"/>
        <dbReference type="ChEBI" id="CHEBI:15378"/>
        <dbReference type="ChEBI" id="CHEBI:57856"/>
        <dbReference type="ChEBI" id="CHEBI:59789"/>
        <dbReference type="ChEBI" id="CHEBI:85452"/>
        <dbReference type="ChEBI" id="CHEBI:137933"/>
        <dbReference type="EC" id="2.1.1.113"/>
    </reaction>
</comment>
<dbReference type="PROSITE" id="PS00093">
    <property type="entry name" value="N4_MTASE"/>
    <property type="match status" value="1"/>
</dbReference>
<accession>A0A3L0VXG9</accession>
<keyword evidence="6" id="KW-0238">DNA-binding</keyword>
<dbReference type="InterPro" id="IPR029063">
    <property type="entry name" value="SAM-dependent_MTases_sf"/>
</dbReference>
<dbReference type="EMBL" id="RNRV01000013">
    <property type="protein sequence ID" value="MHO04630.1"/>
    <property type="molecule type" value="Genomic_DNA"/>
</dbReference>
<dbReference type="Pfam" id="PF14338">
    <property type="entry name" value="Mrr_N"/>
    <property type="match status" value="1"/>
</dbReference>
<proteinExistence type="inferred from homology"/>
<dbReference type="GO" id="GO:0015667">
    <property type="term" value="F:site-specific DNA-methyltransferase (cytosine-N4-specific) activity"/>
    <property type="evidence" value="ECO:0007669"/>
    <property type="project" value="UniProtKB-EC"/>
</dbReference>
<evidence type="ECO:0000259" key="10">
    <source>
        <dbReference type="Pfam" id="PF14338"/>
    </source>
</evidence>
<dbReference type="EC" id="2.1.1.-" evidence="8"/>